<dbReference type="EC" id="1.1.1.94" evidence="7"/>
<feature type="domain" description="Glycerol-3-phosphate dehydrogenase NAD-dependent C-terminal" evidence="11">
    <location>
        <begin position="182"/>
        <end position="322"/>
    </location>
</feature>
<dbReference type="InterPro" id="IPR006109">
    <property type="entry name" value="G3P_DH_NAD-dep_C"/>
</dbReference>
<dbReference type="SUPFAM" id="SSF48179">
    <property type="entry name" value="6-phosphogluconate dehydrogenase C-terminal domain-like"/>
    <property type="match status" value="1"/>
</dbReference>
<dbReference type="NCBIfam" id="NF000940">
    <property type="entry name" value="PRK00094.1-2"/>
    <property type="match status" value="1"/>
</dbReference>
<feature type="binding site" evidence="7">
    <location>
        <position position="283"/>
    </location>
    <ligand>
        <name>NADPH</name>
        <dbReference type="ChEBI" id="CHEBI:57783"/>
    </ligand>
</feature>
<comment type="pathway">
    <text evidence="7">Membrane lipid metabolism; glycerophospholipid metabolism.</text>
</comment>
<evidence type="ECO:0000259" key="10">
    <source>
        <dbReference type="Pfam" id="PF01210"/>
    </source>
</evidence>
<evidence type="ECO:0000256" key="8">
    <source>
        <dbReference type="RuleBase" id="RU000437"/>
    </source>
</evidence>
<feature type="binding site" evidence="7">
    <location>
        <position position="53"/>
    </location>
    <ligand>
        <name>NADPH</name>
        <dbReference type="ChEBI" id="CHEBI:57783"/>
    </ligand>
</feature>
<evidence type="ECO:0000313" key="13">
    <source>
        <dbReference type="Proteomes" id="UP000584642"/>
    </source>
</evidence>
<dbReference type="PANTHER" id="PTHR11728">
    <property type="entry name" value="GLYCEROL-3-PHOSPHATE DEHYDROGENASE"/>
    <property type="match status" value="1"/>
</dbReference>
<comment type="similarity">
    <text evidence="1 7 8">Belongs to the NAD-dependent glycerol-3-phosphate dehydrogenase family.</text>
</comment>
<accession>A0ABX2TGP5</accession>
<dbReference type="NCBIfam" id="NF000942">
    <property type="entry name" value="PRK00094.1-4"/>
    <property type="match status" value="1"/>
</dbReference>
<evidence type="ECO:0000259" key="11">
    <source>
        <dbReference type="Pfam" id="PF07479"/>
    </source>
</evidence>
<evidence type="ECO:0000256" key="3">
    <source>
        <dbReference type="ARBA" id="ARBA00023002"/>
    </source>
</evidence>
<comment type="catalytic activity">
    <reaction evidence="7 9">
        <text>sn-glycerol 3-phosphate + NADP(+) = dihydroxyacetone phosphate + NADPH + H(+)</text>
        <dbReference type="Rhea" id="RHEA:11096"/>
        <dbReference type="ChEBI" id="CHEBI:15378"/>
        <dbReference type="ChEBI" id="CHEBI:57597"/>
        <dbReference type="ChEBI" id="CHEBI:57642"/>
        <dbReference type="ChEBI" id="CHEBI:57783"/>
        <dbReference type="ChEBI" id="CHEBI:58349"/>
        <dbReference type="EC" id="1.1.1.94"/>
    </reaction>
</comment>
<keyword evidence="13" id="KW-1185">Reference proteome</keyword>
<keyword evidence="4 7" id="KW-0443">Lipid metabolism</keyword>
<comment type="caution">
    <text evidence="7">Lacks conserved residue(s) required for the propagation of feature annotation.</text>
</comment>
<comment type="function">
    <text evidence="7">Catalyzes the reduction of the glycolytic intermediate dihydroxyacetone phosphate (DHAP) to sn-glycerol 3-phosphate (G3P), the key precursor for phospholipid synthesis.</text>
</comment>
<evidence type="ECO:0000256" key="6">
    <source>
        <dbReference type="ARBA" id="ARBA00023264"/>
    </source>
</evidence>
<dbReference type="PANTHER" id="PTHR11728:SF1">
    <property type="entry name" value="GLYCEROL-3-PHOSPHATE DEHYDROGENASE [NAD(+)] 2, CHLOROPLASTIC"/>
    <property type="match status" value="1"/>
</dbReference>
<gene>
    <name evidence="7" type="primary">gpsA</name>
    <name evidence="12" type="ORF">HND93_21745</name>
</gene>
<dbReference type="Pfam" id="PF01210">
    <property type="entry name" value="NAD_Gly3P_dh_N"/>
    <property type="match status" value="1"/>
</dbReference>
<evidence type="ECO:0000256" key="7">
    <source>
        <dbReference type="HAMAP-Rule" id="MF_00394"/>
    </source>
</evidence>
<protein>
    <recommendedName>
        <fullName evidence="7">Glycerol-3-phosphate dehydrogenase [NAD(P)+]</fullName>
        <ecNumber evidence="7">1.1.1.94</ecNumber>
    </recommendedName>
    <alternativeName>
        <fullName evidence="7">NAD(P)(+)-dependent glycerol-3-phosphate dehydrogenase</fullName>
    </alternativeName>
    <alternativeName>
        <fullName evidence="7">NAD(P)H-dependent dihydroxyacetone-phosphate reductase</fullName>
    </alternativeName>
</protein>
<feature type="binding site" evidence="7">
    <location>
        <position position="140"/>
    </location>
    <ligand>
        <name>sn-glycerol 3-phosphate</name>
        <dbReference type="ChEBI" id="CHEBI:57597"/>
    </ligand>
</feature>
<feature type="binding site" evidence="7">
    <location>
        <position position="36"/>
    </location>
    <ligand>
        <name>NADPH</name>
        <dbReference type="ChEBI" id="CHEBI:57783"/>
    </ligand>
</feature>
<comment type="caution">
    <text evidence="12">The sequence shown here is derived from an EMBL/GenBank/DDBJ whole genome shotgun (WGS) entry which is preliminary data.</text>
</comment>
<keyword evidence="7 8" id="KW-0520">NAD</keyword>
<dbReference type="SUPFAM" id="SSF51735">
    <property type="entry name" value="NAD(P)-binding Rossmann-fold domains"/>
    <property type="match status" value="1"/>
</dbReference>
<keyword evidence="2 7" id="KW-0444">Lipid biosynthesis</keyword>
<sequence length="334" mass="34329">MDDGMNRIGVIGGGAWGTALAQAAARAGREAVLWAREPAVVAGINRDRANPDYLPGVNLDSRVRATTDLAEAAATDAVLLVTPAQHLREVCGRLAPHWRPGVPAVIAAKGVELGTLAPMSEAAAAALPARTPIAILSGPTFAIEVARGLPTAVTLACADRETGQRLVEALGSLTFRPYLTDDVMGAQIGGAVKNVLAIACGVAVGCRLGDNARAALITRGLAEITRLALALGGRSGTLMGLSGLGDLTLTCSSLQSRNMSLGVALGEGRALADILAERRSVAEGVYSARAVVELADRHGVELPICASVDAILNRGARVDDTIATLLSRPFREEA</sequence>
<feature type="binding site" evidence="7">
    <location>
        <position position="246"/>
    </location>
    <ligand>
        <name>sn-glycerol 3-phosphate</name>
        <dbReference type="ChEBI" id="CHEBI:57597"/>
    </ligand>
</feature>
<feature type="binding site" evidence="7">
    <location>
        <position position="193"/>
    </location>
    <ligand>
        <name>sn-glycerol 3-phosphate</name>
        <dbReference type="ChEBI" id="CHEBI:57597"/>
    </ligand>
</feature>
<dbReference type="PRINTS" id="PR00077">
    <property type="entry name" value="GPDHDRGNASE"/>
</dbReference>
<feature type="binding site" evidence="7">
    <location>
        <position position="109"/>
    </location>
    <ligand>
        <name>NADPH</name>
        <dbReference type="ChEBI" id="CHEBI:57783"/>
    </ligand>
</feature>
<dbReference type="Gene3D" id="1.10.1040.10">
    <property type="entry name" value="N-(1-d-carboxylethyl)-l-norvaline Dehydrogenase, domain 2"/>
    <property type="match status" value="1"/>
</dbReference>
<feature type="binding site" evidence="7">
    <location>
        <position position="258"/>
    </location>
    <ligand>
        <name>sn-glycerol 3-phosphate</name>
        <dbReference type="ChEBI" id="CHEBI:57597"/>
    </ligand>
</feature>
<dbReference type="InterPro" id="IPR006168">
    <property type="entry name" value="G3P_DH_NAD-dep"/>
</dbReference>
<evidence type="ECO:0000256" key="1">
    <source>
        <dbReference type="ARBA" id="ARBA00011009"/>
    </source>
</evidence>
<dbReference type="RefSeq" id="WP_180284178.1">
    <property type="nucleotide sequence ID" value="NZ_JABFDB010000016.1"/>
</dbReference>
<proteinExistence type="inferred from homology"/>
<keyword evidence="5 7" id="KW-0594">Phospholipid biosynthesis</keyword>
<evidence type="ECO:0000256" key="5">
    <source>
        <dbReference type="ARBA" id="ARBA00023209"/>
    </source>
</evidence>
<keyword evidence="7" id="KW-0521">NADP</keyword>
<feature type="binding site" evidence="7">
    <location>
        <position position="257"/>
    </location>
    <ligand>
        <name>NADPH</name>
        <dbReference type="ChEBI" id="CHEBI:57783"/>
    </ligand>
</feature>
<evidence type="ECO:0000256" key="2">
    <source>
        <dbReference type="ARBA" id="ARBA00022516"/>
    </source>
</evidence>
<dbReference type="InterPro" id="IPR013328">
    <property type="entry name" value="6PGD_dom2"/>
</dbReference>
<feature type="domain" description="Glycerol-3-phosphate dehydrogenase NAD-dependent N-terminal" evidence="10">
    <location>
        <begin position="8"/>
        <end position="161"/>
    </location>
</feature>
<dbReference type="PIRSF" id="PIRSF000114">
    <property type="entry name" value="Glycerol-3-P_dh"/>
    <property type="match status" value="1"/>
</dbReference>
<evidence type="ECO:0000313" key="12">
    <source>
        <dbReference type="EMBL" id="NYZ22343.1"/>
    </source>
</evidence>
<reference evidence="12 13" key="1">
    <citation type="submission" date="2020-05" db="EMBL/GenBank/DDBJ databases">
        <title>Azospirillum oleiclasticum sp. nov, a nitrogen-fixing and heavy crude oil-emulsifying bacterium isolated from the crude oil of Yumen Oilfield.</title>
        <authorList>
            <person name="Wu D."/>
            <person name="Cai M."/>
            <person name="Zhang X."/>
        </authorList>
    </citation>
    <scope>NUCLEOTIDE SEQUENCE [LARGE SCALE GENOMIC DNA]</scope>
    <source>
        <strain evidence="12 13">ROY-1-1-2</strain>
    </source>
</reference>
<feature type="binding site" evidence="7">
    <location>
        <position position="138"/>
    </location>
    <ligand>
        <name>sn-glycerol 3-phosphate</name>
        <dbReference type="ChEBI" id="CHEBI:57597"/>
    </ligand>
</feature>
<feature type="binding site" evidence="7">
    <location>
        <position position="257"/>
    </location>
    <ligand>
        <name>sn-glycerol 3-phosphate</name>
        <dbReference type="ChEBI" id="CHEBI:57597"/>
    </ligand>
</feature>
<evidence type="ECO:0000256" key="4">
    <source>
        <dbReference type="ARBA" id="ARBA00023098"/>
    </source>
</evidence>
<keyword evidence="7" id="KW-0547">Nucleotide-binding</keyword>
<dbReference type="InterPro" id="IPR036291">
    <property type="entry name" value="NAD(P)-bd_dom_sf"/>
</dbReference>
<dbReference type="Gene3D" id="3.40.50.720">
    <property type="entry name" value="NAD(P)-binding Rossmann-like Domain"/>
    <property type="match status" value="1"/>
</dbReference>
<dbReference type="Proteomes" id="UP000584642">
    <property type="component" value="Unassembled WGS sequence"/>
</dbReference>
<keyword evidence="7" id="KW-0963">Cytoplasm</keyword>
<name>A0ABX2TGP5_9PROT</name>
<feature type="binding site" evidence="7">
    <location>
        <position position="256"/>
    </location>
    <ligand>
        <name>sn-glycerol 3-phosphate</name>
        <dbReference type="ChEBI" id="CHEBI:57597"/>
    </ligand>
</feature>
<comment type="catalytic activity">
    <reaction evidence="7">
        <text>sn-glycerol 3-phosphate + NAD(+) = dihydroxyacetone phosphate + NADH + H(+)</text>
        <dbReference type="Rhea" id="RHEA:11092"/>
        <dbReference type="ChEBI" id="CHEBI:15378"/>
        <dbReference type="ChEBI" id="CHEBI:57540"/>
        <dbReference type="ChEBI" id="CHEBI:57597"/>
        <dbReference type="ChEBI" id="CHEBI:57642"/>
        <dbReference type="ChEBI" id="CHEBI:57945"/>
        <dbReference type="EC" id="1.1.1.94"/>
    </reaction>
</comment>
<comment type="subcellular location">
    <subcellularLocation>
        <location evidence="7">Cytoplasm</location>
    </subcellularLocation>
</comment>
<feature type="binding site" evidence="7">
    <location>
        <position position="142"/>
    </location>
    <ligand>
        <name>NADPH</name>
        <dbReference type="ChEBI" id="CHEBI:57783"/>
    </ligand>
</feature>
<feature type="active site" description="Proton acceptor" evidence="7">
    <location>
        <position position="193"/>
    </location>
</feature>
<organism evidence="12 13">
    <name type="scientific">Azospirillum oleiclasticum</name>
    <dbReference type="NCBI Taxonomy" id="2735135"/>
    <lineage>
        <taxon>Bacteria</taxon>
        <taxon>Pseudomonadati</taxon>
        <taxon>Pseudomonadota</taxon>
        <taxon>Alphaproteobacteria</taxon>
        <taxon>Rhodospirillales</taxon>
        <taxon>Azospirillaceae</taxon>
        <taxon>Azospirillum</taxon>
    </lineage>
</organism>
<dbReference type="EMBL" id="JABFDB010000016">
    <property type="protein sequence ID" value="NYZ22343.1"/>
    <property type="molecule type" value="Genomic_DNA"/>
</dbReference>
<keyword evidence="3 7" id="KW-0560">Oxidoreductase</keyword>
<dbReference type="InterPro" id="IPR008927">
    <property type="entry name" value="6-PGluconate_DH-like_C_sf"/>
</dbReference>
<feature type="binding site" evidence="7">
    <location>
        <position position="281"/>
    </location>
    <ligand>
        <name>NADPH</name>
        <dbReference type="ChEBI" id="CHEBI:57783"/>
    </ligand>
</feature>
<dbReference type="InterPro" id="IPR011128">
    <property type="entry name" value="G3P_DH_NAD-dep_N"/>
</dbReference>
<dbReference type="HAMAP" id="MF_00394">
    <property type="entry name" value="NAD_Glyc3P_dehydrog"/>
    <property type="match status" value="1"/>
</dbReference>
<keyword evidence="6 7" id="KW-1208">Phospholipid metabolism</keyword>
<feature type="binding site" evidence="7">
    <location>
        <position position="109"/>
    </location>
    <ligand>
        <name>sn-glycerol 3-phosphate</name>
        <dbReference type="ChEBI" id="CHEBI:57597"/>
    </ligand>
</feature>
<evidence type="ECO:0000256" key="9">
    <source>
        <dbReference type="RuleBase" id="RU000439"/>
    </source>
</evidence>
<dbReference type="Pfam" id="PF07479">
    <property type="entry name" value="NAD_Gly3P_dh_C"/>
    <property type="match status" value="1"/>
</dbReference>
<feature type="binding site" evidence="7">
    <location>
        <position position="16"/>
    </location>
    <ligand>
        <name>NADPH</name>
        <dbReference type="ChEBI" id="CHEBI:57783"/>
    </ligand>
</feature>